<dbReference type="PROSITE" id="PS50893">
    <property type="entry name" value="ABC_TRANSPORTER_2"/>
    <property type="match status" value="2"/>
</dbReference>
<feature type="transmembrane region" description="Helical" evidence="10">
    <location>
        <begin position="930"/>
        <end position="950"/>
    </location>
</feature>
<protein>
    <recommendedName>
        <fullName evidence="15">ATP-binding cassette transporter</fullName>
    </recommendedName>
</protein>
<keyword evidence="7 10" id="KW-1133">Transmembrane helix</keyword>
<dbReference type="AlphaFoldDB" id="A0AAD7BIH4"/>
<feature type="compositionally biased region" description="Low complexity" evidence="9">
    <location>
        <begin position="218"/>
        <end position="230"/>
    </location>
</feature>
<comment type="caution">
    <text evidence="13">The sequence shown here is derived from an EMBL/GenBank/DDBJ whole genome shotgun (WGS) entry which is preliminary data.</text>
</comment>
<evidence type="ECO:0000256" key="7">
    <source>
        <dbReference type="ARBA" id="ARBA00022989"/>
    </source>
</evidence>
<dbReference type="Pfam" id="PF00664">
    <property type="entry name" value="ABC_membrane"/>
    <property type="match status" value="2"/>
</dbReference>
<dbReference type="CDD" id="cd18596">
    <property type="entry name" value="ABC_6TM_VMR1_D1_like"/>
    <property type="match status" value="1"/>
</dbReference>
<keyword evidence="8 10" id="KW-0472">Membrane</keyword>
<dbReference type="Pfam" id="PF00005">
    <property type="entry name" value="ABC_tran"/>
    <property type="match status" value="2"/>
</dbReference>
<feature type="compositionally biased region" description="Low complexity" evidence="9">
    <location>
        <begin position="245"/>
        <end position="259"/>
    </location>
</feature>
<evidence type="ECO:0000259" key="12">
    <source>
        <dbReference type="PROSITE" id="PS50929"/>
    </source>
</evidence>
<dbReference type="GO" id="GO:0016020">
    <property type="term" value="C:membrane"/>
    <property type="evidence" value="ECO:0007669"/>
    <property type="project" value="UniProtKB-SubCell"/>
</dbReference>
<dbReference type="CDD" id="cd03244">
    <property type="entry name" value="ABCC_MRP_domain2"/>
    <property type="match status" value="1"/>
</dbReference>
<evidence type="ECO:0000259" key="11">
    <source>
        <dbReference type="PROSITE" id="PS50893"/>
    </source>
</evidence>
<keyword evidence="4" id="KW-0677">Repeat</keyword>
<organism evidence="13 14">
    <name type="scientific">Mycena rosella</name>
    <name type="common">Pink bonnet</name>
    <name type="synonym">Agaricus rosellus</name>
    <dbReference type="NCBI Taxonomy" id="1033263"/>
    <lineage>
        <taxon>Eukaryota</taxon>
        <taxon>Fungi</taxon>
        <taxon>Dikarya</taxon>
        <taxon>Basidiomycota</taxon>
        <taxon>Agaricomycotina</taxon>
        <taxon>Agaricomycetes</taxon>
        <taxon>Agaricomycetidae</taxon>
        <taxon>Agaricales</taxon>
        <taxon>Marasmiineae</taxon>
        <taxon>Mycenaceae</taxon>
        <taxon>Mycena</taxon>
    </lineage>
</organism>
<feature type="region of interest" description="Disordered" evidence="9">
    <location>
        <begin position="197"/>
        <end position="274"/>
    </location>
</feature>
<dbReference type="PROSITE" id="PS00211">
    <property type="entry name" value="ABC_TRANSPORTER_1"/>
    <property type="match status" value="1"/>
</dbReference>
<feature type="transmembrane region" description="Helical" evidence="10">
    <location>
        <begin position="298"/>
        <end position="317"/>
    </location>
</feature>
<evidence type="ECO:0000256" key="4">
    <source>
        <dbReference type="ARBA" id="ARBA00022737"/>
    </source>
</evidence>
<dbReference type="PROSITE" id="PS50929">
    <property type="entry name" value="ABC_TM1F"/>
    <property type="match status" value="2"/>
</dbReference>
<evidence type="ECO:0000256" key="3">
    <source>
        <dbReference type="ARBA" id="ARBA00022692"/>
    </source>
</evidence>
<feature type="domain" description="ABC transporter" evidence="11">
    <location>
        <begin position="414"/>
        <end position="647"/>
    </location>
</feature>
<proteinExistence type="predicted"/>
<dbReference type="SUPFAM" id="SSF52540">
    <property type="entry name" value="P-loop containing nucleoside triphosphate hydrolases"/>
    <property type="match status" value="2"/>
</dbReference>
<feature type="transmembrane region" description="Helical" evidence="10">
    <location>
        <begin position="744"/>
        <end position="771"/>
    </location>
</feature>
<comment type="subcellular location">
    <subcellularLocation>
        <location evidence="1">Membrane</location>
        <topology evidence="1">Multi-pass membrane protein</topology>
    </subcellularLocation>
</comment>
<evidence type="ECO:0000256" key="10">
    <source>
        <dbReference type="SAM" id="Phobius"/>
    </source>
</evidence>
<feature type="transmembrane region" description="Helical" evidence="10">
    <location>
        <begin position="821"/>
        <end position="842"/>
    </location>
</feature>
<dbReference type="FunFam" id="3.40.50.300:FF:000838">
    <property type="entry name" value="ABC multidrug transporter (Eurofung)"/>
    <property type="match status" value="1"/>
</dbReference>
<dbReference type="FunFam" id="1.20.1560.10:FF:000013">
    <property type="entry name" value="ABC transporter C family member 2"/>
    <property type="match status" value="1"/>
</dbReference>
<accession>A0AAD7BIH4</accession>
<dbReference type="Gene3D" id="1.20.1560.10">
    <property type="entry name" value="ABC transporter type 1, transmembrane domain"/>
    <property type="match status" value="2"/>
</dbReference>
<feature type="transmembrane region" description="Helical" evidence="10">
    <location>
        <begin position="323"/>
        <end position="345"/>
    </location>
</feature>
<dbReference type="PANTHER" id="PTHR24223:SF356">
    <property type="entry name" value="ATP-BINDING CASSETTE TRANSPORTER ABC4"/>
    <property type="match status" value="1"/>
</dbReference>
<dbReference type="PANTHER" id="PTHR24223">
    <property type="entry name" value="ATP-BINDING CASSETTE SUB-FAMILY C"/>
    <property type="match status" value="1"/>
</dbReference>
<dbReference type="InterPro" id="IPR050173">
    <property type="entry name" value="ABC_transporter_C-like"/>
</dbReference>
<feature type="domain" description="ABC transporter" evidence="11">
    <location>
        <begin position="1022"/>
        <end position="1259"/>
    </location>
</feature>
<evidence type="ECO:0008006" key="15">
    <source>
        <dbReference type="Google" id="ProtNLM"/>
    </source>
</evidence>
<reference evidence="13" key="1">
    <citation type="submission" date="2023-03" db="EMBL/GenBank/DDBJ databases">
        <title>Massive genome expansion in bonnet fungi (Mycena s.s.) driven by repeated elements and novel gene families across ecological guilds.</title>
        <authorList>
            <consortium name="Lawrence Berkeley National Laboratory"/>
            <person name="Harder C.B."/>
            <person name="Miyauchi S."/>
            <person name="Viragh M."/>
            <person name="Kuo A."/>
            <person name="Thoen E."/>
            <person name="Andreopoulos B."/>
            <person name="Lu D."/>
            <person name="Skrede I."/>
            <person name="Drula E."/>
            <person name="Henrissat B."/>
            <person name="Morin E."/>
            <person name="Kohler A."/>
            <person name="Barry K."/>
            <person name="LaButti K."/>
            <person name="Morin E."/>
            <person name="Salamov A."/>
            <person name="Lipzen A."/>
            <person name="Mereny Z."/>
            <person name="Hegedus B."/>
            <person name="Baldrian P."/>
            <person name="Stursova M."/>
            <person name="Weitz H."/>
            <person name="Taylor A."/>
            <person name="Grigoriev I.V."/>
            <person name="Nagy L.G."/>
            <person name="Martin F."/>
            <person name="Kauserud H."/>
        </authorList>
    </citation>
    <scope>NUCLEOTIDE SEQUENCE</scope>
    <source>
        <strain evidence="13">CBHHK067</strain>
    </source>
</reference>
<keyword evidence="14" id="KW-1185">Reference proteome</keyword>
<dbReference type="Proteomes" id="UP001221757">
    <property type="component" value="Unassembled WGS sequence"/>
</dbReference>
<dbReference type="SMART" id="SM00382">
    <property type="entry name" value="AAA"/>
    <property type="match status" value="1"/>
</dbReference>
<dbReference type="SUPFAM" id="SSF90123">
    <property type="entry name" value="ABC transporter transmembrane region"/>
    <property type="match status" value="2"/>
</dbReference>
<dbReference type="InterPro" id="IPR036640">
    <property type="entry name" value="ABC1_TM_sf"/>
</dbReference>
<dbReference type="InterPro" id="IPR017871">
    <property type="entry name" value="ABC_transporter-like_CS"/>
</dbReference>
<keyword evidence="2" id="KW-0813">Transport</keyword>
<dbReference type="InterPro" id="IPR027417">
    <property type="entry name" value="P-loop_NTPase"/>
</dbReference>
<evidence type="ECO:0000256" key="6">
    <source>
        <dbReference type="ARBA" id="ARBA00022840"/>
    </source>
</evidence>
<gene>
    <name evidence="13" type="ORF">B0H17DRAFT_1219281</name>
</gene>
<dbReference type="GO" id="GO:0016887">
    <property type="term" value="F:ATP hydrolysis activity"/>
    <property type="evidence" value="ECO:0007669"/>
    <property type="project" value="InterPro"/>
</dbReference>
<keyword evidence="5" id="KW-0547">Nucleotide-binding</keyword>
<keyword evidence="3 10" id="KW-0812">Transmembrane</keyword>
<feature type="transmembrane region" description="Helical" evidence="10">
    <location>
        <begin position="962"/>
        <end position="981"/>
    </location>
</feature>
<evidence type="ECO:0000313" key="13">
    <source>
        <dbReference type="EMBL" id="KAJ7621855.1"/>
    </source>
</evidence>
<dbReference type="CDD" id="cd18604">
    <property type="entry name" value="ABC_6TM_VMR1_D2_like"/>
    <property type="match status" value="1"/>
</dbReference>
<keyword evidence="6" id="KW-0067">ATP-binding</keyword>
<name>A0AAD7BIH4_MYCRO</name>
<feature type="transmembrane region" description="Helical" evidence="10">
    <location>
        <begin position="40"/>
        <end position="58"/>
    </location>
</feature>
<dbReference type="InterPro" id="IPR011527">
    <property type="entry name" value="ABC1_TM_dom"/>
</dbReference>
<dbReference type="InterPro" id="IPR003593">
    <property type="entry name" value="AAA+_ATPase"/>
</dbReference>
<dbReference type="InterPro" id="IPR003439">
    <property type="entry name" value="ABC_transporter-like_ATP-bd"/>
</dbReference>
<dbReference type="GO" id="GO:0005524">
    <property type="term" value="F:ATP binding"/>
    <property type="evidence" value="ECO:0007669"/>
    <property type="project" value="UniProtKB-KW"/>
</dbReference>
<evidence type="ECO:0000256" key="5">
    <source>
        <dbReference type="ARBA" id="ARBA00022741"/>
    </source>
</evidence>
<feature type="domain" description="ABC transmembrane type-1" evidence="12">
    <location>
        <begin position="712"/>
        <end position="985"/>
    </location>
</feature>
<dbReference type="Gene3D" id="3.40.50.300">
    <property type="entry name" value="P-loop containing nucleotide triphosphate hydrolases"/>
    <property type="match status" value="2"/>
</dbReference>
<feature type="compositionally biased region" description="Basic and acidic residues" evidence="9">
    <location>
        <begin position="261"/>
        <end position="274"/>
    </location>
</feature>
<feature type="transmembrane region" description="Helical" evidence="10">
    <location>
        <begin position="848"/>
        <end position="870"/>
    </location>
</feature>
<dbReference type="EMBL" id="JARKIE010000658">
    <property type="protein sequence ID" value="KAJ7621855.1"/>
    <property type="molecule type" value="Genomic_DNA"/>
</dbReference>
<dbReference type="GO" id="GO:0140359">
    <property type="term" value="F:ABC-type transporter activity"/>
    <property type="evidence" value="ECO:0007669"/>
    <property type="project" value="InterPro"/>
</dbReference>
<evidence type="ECO:0000256" key="2">
    <source>
        <dbReference type="ARBA" id="ARBA00022448"/>
    </source>
</evidence>
<feature type="transmembrane region" description="Helical" evidence="10">
    <location>
        <begin position="78"/>
        <end position="99"/>
    </location>
</feature>
<feature type="transmembrane region" description="Helical" evidence="10">
    <location>
        <begin position="700"/>
        <end position="724"/>
    </location>
</feature>
<evidence type="ECO:0000256" key="1">
    <source>
        <dbReference type="ARBA" id="ARBA00004141"/>
    </source>
</evidence>
<evidence type="ECO:0000313" key="14">
    <source>
        <dbReference type="Proteomes" id="UP001221757"/>
    </source>
</evidence>
<evidence type="ECO:0000256" key="9">
    <source>
        <dbReference type="SAM" id="MobiDB-lite"/>
    </source>
</evidence>
<feature type="domain" description="ABC transmembrane type-1" evidence="12">
    <location>
        <begin position="278"/>
        <end position="467"/>
    </location>
</feature>
<evidence type="ECO:0000256" key="8">
    <source>
        <dbReference type="ARBA" id="ARBA00023136"/>
    </source>
</evidence>
<sequence length="1274" mass="140215">MIRHVNCVLFAAFCVYVYRDILPLATFTRVPEDVHEGPRLWAKIALLFISGVAIPLFTPRQYIPVDPLNPMEVPNPEQTASIFSFTFYFFLDRIIFLAYRESQLKEDELYIGFRVVANFSSPIAMNRLLQYIETEAEGAVVRPWVWIILIFLGPDPSDGSVMFSFNTRTLVRTEAIITQLVFAHSLRIRMKAETSAGTVSGSSTPAGEASTAVAVPGEASDAESASDTATPENSESVAPSEDDSATAQASTASIKSAATKEPAKLVKDDDKKSEGSLVGKINNLVTTDLGNIVDSRDFLVLLIYVPLQLSVGIWFLHSLLGEAVWVGLGSIVLLTPVPGLMARLVQSVQKERMKRTDERVQSVSEAVSVLRMVKLFGWEGKMKDRIADKRDAELRQIRKRRILDLISGVINFIIPVVTMTVTYGTYYSTLIMGKPLNASKVFSTMTVFDILRESIEQITGWLNQLATGKVALDRVNDFLKKSELLDAFDEKPTPVLFPVDPDNIIFDTPFDEERYKKVLHQCALEPDLGLFQAGDQTEVGEKGLTLSGGQKARLTLARAVYSKAKILLLDDVLAALDVHTAQWIVEKCFGGDLIEDRTVILVTHNVALARPIAHFVVTFGSDGKVESQGSMSEIVKRGSKLAVQLREDQKALEKTQQEIDTEDPVAKPSDGKLILAEEIQEGHVSASALKMYLLAMAGQYPFFFFAFFWGGLLFQQVFVALRTWMLGYWASQYDQLPADEVDVVYYLSIFVTIVSISTGVMTVVFTFLIFGQLRASKVIHKNLIASVLSAPLRWLDVTPASRIIARVTNDVRAVDDSLANLCWPLAAIIVAMLVRFGAVIIYTPVFFFPGMLVGALGAWIGQIYIAGQLGVKRLMSNTRAPVLAHFGAAIAGLVSIRAFGAESKFSTESLRRIDRYTRAARSFYNLNRWVSVRVDLLGSGFSAMLAIYLVYIKHTGAGDSGFLINMAVSFTSMLLWVVRILNEFEVQGNSLERIQGYIDIEHEKPATETGKPPAYWPASGELRVENLSARYSEDGPKVLHEVSFHIKAGERVGIVGRTGSGKSSLTLSLLRCIPTEGSVLYDGVETSELNLDALRSSITIIPQVPELLSGSLRANLDPFGQYEDAELNYALRAAGLFALQSEMDEGRITLDSSISTGGSNLSVGQRQIFALARAIVRKSKILILDEATSAIDYKTDSIIQNSLRQELQGDVSLITVAHRLQTIMDADKIMVLDAGHIVEFASPKELLQIEGGKLRALVDESGDREALLAMAGAN</sequence>
<feature type="transmembrane region" description="Helical" evidence="10">
    <location>
        <begin position="882"/>
        <end position="900"/>
    </location>
</feature>